<dbReference type="AlphaFoldDB" id="A0A7J3M2H8"/>
<dbReference type="PANTHER" id="PTHR42201:SF1">
    <property type="entry name" value="TAXIS PROTEIN"/>
    <property type="match status" value="1"/>
</dbReference>
<organism evidence="1">
    <name type="scientific">Archaeoglobus fulgidus</name>
    <dbReference type="NCBI Taxonomy" id="2234"/>
    <lineage>
        <taxon>Archaea</taxon>
        <taxon>Methanobacteriati</taxon>
        <taxon>Methanobacteriota</taxon>
        <taxon>Archaeoglobi</taxon>
        <taxon>Archaeoglobales</taxon>
        <taxon>Archaeoglobaceae</taxon>
        <taxon>Archaeoglobus</taxon>
    </lineage>
</organism>
<sequence>MAETKLIAEIFAEGWKKVEVVITDKEIIIGRERIEFKKITDIEMVQHGGRECVRVKSERDYFLFFGDRQKQVFRFLAFNMKSDKFAVYFLSPALRGGVLVANSKWEKGYFSVTDSAVWFLSPEKQIRVPLNALGSVNKDKRTVGDKQRLVLSITHMEGREVITSFILCPETTLELLMDYLKRILEQQKPKEKLSEIEEQILTMVYTGLDSSNIESILGITTEELNRIYDKFVSLGLARVVKVRKEIELTPKGVVLVSESAMKLGGGKGG</sequence>
<accession>A0A7J3M2H8</accession>
<protein>
    <submittedName>
        <fullName evidence="1">Uncharacterized protein</fullName>
    </submittedName>
</protein>
<name>A0A7J3M2H8_ARCFL</name>
<evidence type="ECO:0000313" key="1">
    <source>
        <dbReference type="EMBL" id="HGT83167.1"/>
    </source>
</evidence>
<dbReference type="GO" id="GO:0006935">
    <property type="term" value="P:chemotaxis"/>
    <property type="evidence" value="ECO:0007669"/>
    <property type="project" value="InterPro"/>
</dbReference>
<comment type="caution">
    <text evidence="1">The sequence shown here is derived from an EMBL/GenBank/DDBJ whole genome shotgun (WGS) entry which is preliminary data.</text>
</comment>
<dbReference type="EMBL" id="DSYZ01000107">
    <property type="protein sequence ID" value="HGT83167.1"/>
    <property type="molecule type" value="Genomic_DNA"/>
</dbReference>
<reference evidence="1" key="1">
    <citation type="journal article" date="2020" name="mSystems">
        <title>Genome- and Community-Level Interaction Insights into Carbon Utilization and Element Cycling Functions of Hydrothermarchaeota in Hydrothermal Sediment.</title>
        <authorList>
            <person name="Zhou Z."/>
            <person name="Liu Y."/>
            <person name="Xu W."/>
            <person name="Pan J."/>
            <person name="Luo Z.H."/>
            <person name="Li M."/>
        </authorList>
    </citation>
    <scope>NUCLEOTIDE SEQUENCE [LARGE SCALE GENOMIC DNA]</scope>
    <source>
        <strain evidence="1">SpSt-587</strain>
    </source>
</reference>
<dbReference type="Pfam" id="PF04283">
    <property type="entry name" value="CheF-arch"/>
    <property type="match status" value="1"/>
</dbReference>
<proteinExistence type="predicted"/>
<dbReference type="InterPro" id="IPR007381">
    <property type="entry name" value="CheF1/F2"/>
</dbReference>
<dbReference type="PANTHER" id="PTHR42201">
    <property type="entry name" value="TAXIS PROTEIN"/>
    <property type="match status" value="1"/>
</dbReference>
<dbReference type="PIRSF" id="PIRSF026802">
    <property type="entry name" value="UCP026802"/>
    <property type="match status" value="1"/>
</dbReference>
<gene>
    <name evidence="1" type="ORF">ENT52_05520</name>
</gene>